<keyword evidence="2 7" id="KW-1003">Cell membrane</keyword>
<dbReference type="GO" id="GO:0042158">
    <property type="term" value="P:lipoprotein biosynthetic process"/>
    <property type="evidence" value="ECO:0007669"/>
    <property type="project" value="UniProtKB-UniRule"/>
</dbReference>
<organism evidence="9 10">
    <name type="scientific">Brockia lithotrophica</name>
    <dbReference type="NCBI Taxonomy" id="933949"/>
    <lineage>
        <taxon>Bacteria</taxon>
        <taxon>Bacillati</taxon>
        <taxon>Bacillota</taxon>
        <taxon>Bacilli</taxon>
        <taxon>Bacillales</taxon>
        <taxon>Bacillales Family X. Incertae Sedis</taxon>
        <taxon>Brockia</taxon>
    </lineage>
</organism>
<evidence type="ECO:0000256" key="6">
    <source>
        <dbReference type="ARBA" id="ARBA00023136"/>
    </source>
</evidence>
<protein>
    <recommendedName>
        <fullName evidence="7">Phosphatidylglycerol--prolipoprotein diacylglyceryl transferase</fullName>
        <ecNumber evidence="7">2.5.1.145</ecNumber>
    </recommendedName>
</protein>
<evidence type="ECO:0000256" key="2">
    <source>
        <dbReference type="ARBA" id="ARBA00022475"/>
    </source>
</evidence>
<feature type="region of interest" description="Disordered" evidence="8">
    <location>
        <begin position="277"/>
        <end position="320"/>
    </location>
</feature>
<evidence type="ECO:0000256" key="8">
    <source>
        <dbReference type="SAM" id="MobiDB-lite"/>
    </source>
</evidence>
<comment type="function">
    <text evidence="7">Catalyzes the transfer of the diacylglyceryl group from phosphatidylglycerol to the sulfhydryl group of the N-terminal cysteine of a prolipoprotein, the first step in the formation of mature lipoproteins.</text>
</comment>
<dbReference type="PANTHER" id="PTHR30589">
    <property type="entry name" value="PROLIPOPROTEIN DIACYLGLYCERYL TRANSFERASE"/>
    <property type="match status" value="1"/>
</dbReference>
<proteinExistence type="inferred from homology"/>
<feature type="compositionally biased region" description="Basic and acidic residues" evidence="8">
    <location>
        <begin position="285"/>
        <end position="299"/>
    </location>
</feature>
<gene>
    <name evidence="7" type="primary">lgt</name>
    <name evidence="9" type="ORF">C7438_0858</name>
</gene>
<evidence type="ECO:0000256" key="4">
    <source>
        <dbReference type="ARBA" id="ARBA00022692"/>
    </source>
</evidence>
<feature type="transmembrane region" description="Helical" evidence="7">
    <location>
        <begin position="51"/>
        <end position="74"/>
    </location>
</feature>
<comment type="subcellular location">
    <subcellularLocation>
        <location evidence="7">Cell membrane</location>
        <topology evidence="7">Multi-pass membrane protein</topology>
    </subcellularLocation>
</comment>
<dbReference type="NCBIfam" id="TIGR00544">
    <property type="entry name" value="lgt"/>
    <property type="match status" value="1"/>
</dbReference>
<keyword evidence="6 7" id="KW-0472">Membrane</keyword>
<name>A0A660KYN0_9BACL</name>
<dbReference type="Pfam" id="PF01790">
    <property type="entry name" value="LGT"/>
    <property type="match status" value="1"/>
</dbReference>
<comment type="similarity">
    <text evidence="1 7">Belongs to the Lgt family.</text>
</comment>
<dbReference type="InterPro" id="IPR001640">
    <property type="entry name" value="Lgt"/>
</dbReference>
<comment type="caution">
    <text evidence="9">The sequence shown here is derived from an EMBL/GenBank/DDBJ whole genome shotgun (WGS) entry which is preliminary data.</text>
</comment>
<evidence type="ECO:0000313" key="10">
    <source>
        <dbReference type="Proteomes" id="UP000267019"/>
    </source>
</evidence>
<dbReference type="AlphaFoldDB" id="A0A660KYN0"/>
<evidence type="ECO:0000256" key="3">
    <source>
        <dbReference type="ARBA" id="ARBA00022679"/>
    </source>
</evidence>
<evidence type="ECO:0000256" key="1">
    <source>
        <dbReference type="ARBA" id="ARBA00007150"/>
    </source>
</evidence>
<keyword evidence="9" id="KW-0449">Lipoprotein</keyword>
<dbReference type="EMBL" id="RBIJ01000002">
    <property type="protein sequence ID" value="RKQ85464.1"/>
    <property type="molecule type" value="Genomic_DNA"/>
</dbReference>
<keyword evidence="5 7" id="KW-1133">Transmembrane helix</keyword>
<dbReference type="EC" id="2.5.1.145" evidence="7"/>
<dbReference type="PROSITE" id="PS01311">
    <property type="entry name" value="LGT"/>
    <property type="match status" value="1"/>
</dbReference>
<comment type="catalytic activity">
    <reaction evidence="7">
        <text>L-cysteinyl-[prolipoprotein] + a 1,2-diacyl-sn-glycero-3-phospho-(1'-sn-glycerol) = an S-1,2-diacyl-sn-glyceryl-L-cysteinyl-[prolipoprotein] + sn-glycerol 1-phosphate + H(+)</text>
        <dbReference type="Rhea" id="RHEA:56712"/>
        <dbReference type="Rhea" id="RHEA-COMP:14679"/>
        <dbReference type="Rhea" id="RHEA-COMP:14680"/>
        <dbReference type="ChEBI" id="CHEBI:15378"/>
        <dbReference type="ChEBI" id="CHEBI:29950"/>
        <dbReference type="ChEBI" id="CHEBI:57685"/>
        <dbReference type="ChEBI" id="CHEBI:64716"/>
        <dbReference type="ChEBI" id="CHEBI:140658"/>
        <dbReference type="EC" id="2.5.1.145"/>
    </reaction>
</comment>
<comment type="pathway">
    <text evidence="7">Protein modification; lipoprotein biosynthesis (diacylglyceryl transfer).</text>
</comment>
<evidence type="ECO:0000313" key="9">
    <source>
        <dbReference type="EMBL" id="RKQ85464.1"/>
    </source>
</evidence>
<evidence type="ECO:0000256" key="7">
    <source>
        <dbReference type="HAMAP-Rule" id="MF_01147"/>
    </source>
</evidence>
<feature type="compositionally biased region" description="Basic and acidic residues" evidence="8">
    <location>
        <begin position="306"/>
        <end position="320"/>
    </location>
</feature>
<keyword evidence="10" id="KW-1185">Reference proteome</keyword>
<keyword evidence="4 7" id="KW-0812">Transmembrane</keyword>
<feature type="transmembrane region" description="Helical" evidence="7">
    <location>
        <begin position="94"/>
        <end position="111"/>
    </location>
</feature>
<reference evidence="9 10" key="1">
    <citation type="submission" date="2018-10" db="EMBL/GenBank/DDBJ databases">
        <title>Genomic Encyclopedia of Type Strains, Phase IV (KMG-IV): sequencing the most valuable type-strain genomes for metagenomic binning, comparative biology and taxonomic classification.</title>
        <authorList>
            <person name="Goeker M."/>
        </authorList>
    </citation>
    <scope>NUCLEOTIDE SEQUENCE [LARGE SCALE GENOMIC DNA]</scope>
    <source>
        <strain evidence="9 10">DSM 22653</strain>
    </source>
</reference>
<accession>A0A660KYN0</accession>
<dbReference type="PANTHER" id="PTHR30589:SF0">
    <property type="entry name" value="PHOSPHATIDYLGLYCEROL--PROLIPOPROTEIN DIACYLGLYCERYL TRANSFERASE"/>
    <property type="match status" value="1"/>
</dbReference>
<feature type="transmembrane region" description="Helical" evidence="7">
    <location>
        <begin position="242"/>
        <end position="259"/>
    </location>
</feature>
<evidence type="ECO:0000256" key="5">
    <source>
        <dbReference type="ARBA" id="ARBA00022989"/>
    </source>
</evidence>
<dbReference type="HAMAP" id="MF_01147">
    <property type="entry name" value="Lgt"/>
    <property type="match status" value="1"/>
</dbReference>
<keyword evidence="3 7" id="KW-0808">Transferase</keyword>
<feature type="binding site" evidence="7">
    <location>
        <position position="137"/>
    </location>
    <ligand>
        <name>a 1,2-diacyl-sn-glycero-3-phospho-(1'-sn-glycerol)</name>
        <dbReference type="ChEBI" id="CHEBI:64716"/>
    </ligand>
</feature>
<dbReference type="Proteomes" id="UP000267019">
    <property type="component" value="Unassembled WGS sequence"/>
</dbReference>
<feature type="transmembrane region" description="Helical" evidence="7">
    <location>
        <begin position="204"/>
        <end position="222"/>
    </location>
</feature>
<dbReference type="UniPathway" id="UPA00664"/>
<feature type="transmembrane region" description="Helical" evidence="7">
    <location>
        <begin position="20"/>
        <end position="39"/>
    </location>
</feature>
<sequence>MPHRPPLSPIAVQLGPIAVRWYGLLIGLGALLGFFVAAREGKRRYGLPVDVFLDLLLYGVPVAVIFARLYYVAFTWDYYRLHPEDILAVWKGGLAIHGALIGAFLVGWWYARRMRLDFLGLLDLAAPSLILGQAIGRWGNFFNQEAHGGPVSRSFLESLHLPDWIIEQMYIGGTYVHPTFLYESVWDFLGFLVLLTLRRYNLPRGSLLFSYLVWYSVGRFYIEGLRTDSLMLSPTLRAAQVVSLLLVATGVLGLVWAALRRPSVRYADPLVLPGSPLLLEGQENGDERREDSHTGRGEADTLPSATREERDARDTKGDAK</sequence>
<dbReference type="GO" id="GO:0005886">
    <property type="term" value="C:plasma membrane"/>
    <property type="evidence" value="ECO:0007669"/>
    <property type="project" value="UniProtKB-SubCell"/>
</dbReference>
<dbReference type="OrthoDB" id="871140at2"/>
<dbReference type="GO" id="GO:0008961">
    <property type="term" value="F:phosphatidylglycerol-prolipoprotein diacylglyceryl transferase activity"/>
    <property type="evidence" value="ECO:0007669"/>
    <property type="project" value="UniProtKB-UniRule"/>
</dbReference>